<feature type="region of interest" description="Disordered" evidence="1">
    <location>
        <begin position="37"/>
        <end position="57"/>
    </location>
</feature>
<name>L9XD22_9EURY</name>
<organism evidence="2 3">
    <name type="scientific">Natronococcus jeotgali DSM 18795</name>
    <dbReference type="NCBI Taxonomy" id="1227498"/>
    <lineage>
        <taxon>Archaea</taxon>
        <taxon>Methanobacteriati</taxon>
        <taxon>Methanobacteriota</taxon>
        <taxon>Stenosarchaea group</taxon>
        <taxon>Halobacteria</taxon>
        <taxon>Halobacteriales</taxon>
        <taxon>Natrialbaceae</taxon>
        <taxon>Natronococcus</taxon>
    </lineage>
</organism>
<dbReference type="AlphaFoldDB" id="L9XD22"/>
<protein>
    <submittedName>
        <fullName evidence="2">Uncharacterized protein</fullName>
    </submittedName>
</protein>
<dbReference type="Proteomes" id="UP000011531">
    <property type="component" value="Unassembled WGS sequence"/>
</dbReference>
<evidence type="ECO:0000313" key="3">
    <source>
        <dbReference type="Proteomes" id="UP000011531"/>
    </source>
</evidence>
<proteinExistence type="predicted"/>
<sequence>MFAGWLQRGYMRKDEAIAVGTALCPPDEVEQIIPLAPVPDAATSQTGPTHIDGRKDRAQRTLERNVQDLITEHLDEIRRTAERSTFTYKQVLEQYLETLDDRTQYHLAAGDPE</sequence>
<dbReference type="STRING" id="1227498.C492_11805"/>
<dbReference type="EMBL" id="AOIA01000114">
    <property type="protein sequence ID" value="ELY58498.1"/>
    <property type="molecule type" value="Genomic_DNA"/>
</dbReference>
<comment type="caution">
    <text evidence="2">The sequence shown here is derived from an EMBL/GenBank/DDBJ whole genome shotgun (WGS) entry which is preliminary data.</text>
</comment>
<keyword evidence="3" id="KW-1185">Reference proteome</keyword>
<evidence type="ECO:0000313" key="2">
    <source>
        <dbReference type="EMBL" id="ELY58498.1"/>
    </source>
</evidence>
<evidence type="ECO:0000256" key="1">
    <source>
        <dbReference type="SAM" id="MobiDB-lite"/>
    </source>
</evidence>
<gene>
    <name evidence="2" type="ORF">C492_11805</name>
</gene>
<reference evidence="2 3" key="1">
    <citation type="journal article" date="2014" name="PLoS Genet.">
        <title>Phylogenetically driven sequencing of extremely halophilic archaea reveals strategies for static and dynamic osmo-response.</title>
        <authorList>
            <person name="Becker E.A."/>
            <person name="Seitzer P.M."/>
            <person name="Tritt A."/>
            <person name="Larsen D."/>
            <person name="Krusor M."/>
            <person name="Yao A.I."/>
            <person name="Wu D."/>
            <person name="Madern D."/>
            <person name="Eisen J.A."/>
            <person name="Darling A.E."/>
            <person name="Facciotti M.T."/>
        </authorList>
    </citation>
    <scope>NUCLEOTIDE SEQUENCE [LARGE SCALE GENOMIC DNA]</scope>
    <source>
        <strain evidence="2 3">DSM 18795</strain>
    </source>
</reference>
<accession>L9XD22</accession>